<feature type="compositionally biased region" description="Polar residues" evidence="1">
    <location>
        <begin position="124"/>
        <end position="134"/>
    </location>
</feature>
<dbReference type="EMBL" id="JBBWWR010000021">
    <property type="protein sequence ID" value="KAK8938051.1"/>
    <property type="molecule type" value="Genomic_DNA"/>
</dbReference>
<evidence type="ECO:0000313" key="2">
    <source>
        <dbReference type="EMBL" id="KAK8938051.1"/>
    </source>
</evidence>
<organism evidence="2 3">
    <name type="scientific">Platanthera guangdongensis</name>
    <dbReference type="NCBI Taxonomy" id="2320717"/>
    <lineage>
        <taxon>Eukaryota</taxon>
        <taxon>Viridiplantae</taxon>
        <taxon>Streptophyta</taxon>
        <taxon>Embryophyta</taxon>
        <taxon>Tracheophyta</taxon>
        <taxon>Spermatophyta</taxon>
        <taxon>Magnoliopsida</taxon>
        <taxon>Liliopsida</taxon>
        <taxon>Asparagales</taxon>
        <taxon>Orchidaceae</taxon>
        <taxon>Orchidoideae</taxon>
        <taxon>Orchideae</taxon>
        <taxon>Orchidinae</taxon>
        <taxon>Platanthera</taxon>
    </lineage>
</organism>
<name>A0ABR2LDC0_9ASPA</name>
<gene>
    <name evidence="2" type="ORF">KSP40_PGU018530</name>
</gene>
<evidence type="ECO:0000256" key="1">
    <source>
        <dbReference type="SAM" id="MobiDB-lite"/>
    </source>
</evidence>
<reference evidence="2 3" key="1">
    <citation type="journal article" date="2022" name="Nat. Plants">
        <title>Genomes of leafy and leafless Platanthera orchids illuminate the evolution of mycoheterotrophy.</title>
        <authorList>
            <person name="Li M.H."/>
            <person name="Liu K.W."/>
            <person name="Li Z."/>
            <person name="Lu H.C."/>
            <person name="Ye Q.L."/>
            <person name="Zhang D."/>
            <person name="Wang J.Y."/>
            <person name="Li Y.F."/>
            <person name="Zhong Z.M."/>
            <person name="Liu X."/>
            <person name="Yu X."/>
            <person name="Liu D.K."/>
            <person name="Tu X.D."/>
            <person name="Liu B."/>
            <person name="Hao Y."/>
            <person name="Liao X.Y."/>
            <person name="Jiang Y.T."/>
            <person name="Sun W.H."/>
            <person name="Chen J."/>
            <person name="Chen Y.Q."/>
            <person name="Ai Y."/>
            <person name="Zhai J.W."/>
            <person name="Wu S.S."/>
            <person name="Zhou Z."/>
            <person name="Hsiao Y.Y."/>
            <person name="Wu W.L."/>
            <person name="Chen Y.Y."/>
            <person name="Lin Y.F."/>
            <person name="Hsu J.L."/>
            <person name="Li C.Y."/>
            <person name="Wang Z.W."/>
            <person name="Zhao X."/>
            <person name="Zhong W.Y."/>
            <person name="Ma X.K."/>
            <person name="Ma L."/>
            <person name="Huang J."/>
            <person name="Chen G.Z."/>
            <person name="Huang M.Z."/>
            <person name="Huang L."/>
            <person name="Peng D.H."/>
            <person name="Luo Y.B."/>
            <person name="Zou S.Q."/>
            <person name="Chen S.P."/>
            <person name="Lan S."/>
            <person name="Tsai W.C."/>
            <person name="Van de Peer Y."/>
            <person name="Liu Z.J."/>
        </authorList>
    </citation>
    <scope>NUCLEOTIDE SEQUENCE [LARGE SCALE GENOMIC DNA]</scope>
    <source>
        <strain evidence="2">Lor288</strain>
    </source>
</reference>
<proteinExistence type="predicted"/>
<comment type="caution">
    <text evidence="2">The sequence shown here is derived from an EMBL/GenBank/DDBJ whole genome shotgun (WGS) entry which is preliminary data.</text>
</comment>
<dbReference type="Proteomes" id="UP001412067">
    <property type="component" value="Unassembled WGS sequence"/>
</dbReference>
<sequence length="144" mass="15821">MITELKFRGLLFADREWLFANRKKCFFLGSKAQAVSFFLFSNQNQNPSFSPPILALSGRRRSADRSARHLPLAPLTGEEESIAPPLAAVCKGGPSLRRQKLGHFRACNGEARRRRGCALFSPASSSRSISQEMPASSADCCSES</sequence>
<feature type="region of interest" description="Disordered" evidence="1">
    <location>
        <begin position="124"/>
        <end position="144"/>
    </location>
</feature>
<evidence type="ECO:0000313" key="3">
    <source>
        <dbReference type="Proteomes" id="UP001412067"/>
    </source>
</evidence>
<keyword evidence="3" id="KW-1185">Reference proteome</keyword>
<protein>
    <submittedName>
        <fullName evidence="2">Uncharacterized protein</fullName>
    </submittedName>
</protein>
<accession>A0ABR2LDC0</accession>